<evidence type="ECO:0000256" key="1">
    <source>
        <dbReference type="SAM" id="SignalP"/>
    </source>
</evidence>
<accession>A0A448ZC81</accession>
<evidence type="ECO:0000313" key="2">
    <source>
        <dbReference type="EMBL" id="VEU39655.1"/>
    </source>
</evidence>
<protein>
    <recommendedName>
        <fullName evidence="4">NAD(P)-binding domain-containing protein</fullName>
    </recommendedName>
</protein>
<evidence type="ECO:0000313" key="3">
    <source>
        <dbReference type="Proteomes" id="UP000291116"/>
    </source>
</evidence>
<dbReference type="Proteomes" id="UP000291116">
    <property type="component" value="Unassembled WGS sequence"/>
</dbReference>
<feature type="signal peptide" evidence="1">
    <location>
        <begin position="1"/>
        <end position="24"/>
    </location>
</feature>
<feature type="chain" id="PRO_5019527066" description="NAD(P)-binding domain-containing protein" evidence="1">
    <location>
        <begin position="25"/>
        <end position="311"/>
    </location>
</feature>
<evidence type="ECO:0008006" key="4">
    <source>
        <dbReference type="Google" id="ProtNLM"/>
    </source>
</evidence>
<dbReference type="AlphaFoldDB" id="A0A448ZC81"/>
<dbReference type="EMBL" id="CAACVS010000226">
    <property type="protein sequence ID" value="VEU39655.1"/>
    <property type="molecule type" value="Genomic_DNA"/>
</dbReference>
<dbReference type="OrthoDB" id="43995at2759"/>
<dbReference type="InterPro" id="IPR036291">
    <property type="entry name" value="NAD(P)-bd_dom_sf"/>
</dbReference>
<reference evidence="2 3" key="1">
    <citation type="submission" date="2019-01" db="EMBL/GenBank/DDBJ databases">
        <authorList>
            <person name="Ferrante I. M."/>
        </authorList>
    </citation>
    <scope>NUCLEOTIDE SEQUENCE [LARGE SCALE GENOMIC DNA]</scope>
    <source>
        <strain evidence="2 3">B856</strain>
    </source>
</reference>
<name>A0A448ZC81_9STRA</name>
<dbReference type="Gene3D" id="3.40.50.720">
    <property type="entry name" value="NAD(P)-binding Rossmann-like Domain"/>
    <property type="match status" value="1"/>
</dbReference>
<gene>
    <name evidence="2" type="ORF">PSNMU_V1.4_AUG-EV-PASAV3_0063820</name>
</gene>
<keyword evidence="3" id="KW-1185">Reference proteome</keyword>
<dbReference type="PANTHER" id="PTHR14097:SF8">
    <property type="entry name" value="NAD(P)-BINDING DOMAIN-CONTAINING PROTEIN"/>
    <property type="match status" value="1"/>
</dbReference>
<sequence length="311" mass="34971">MRLLCRFFSRKTLLLGLVASLSLSSYIAEAKTALLFGATGAVGNSVLRAILRNNSFFTKIIIVGRRFPPKVTDLLPASRQQLPEVVRVELPDLGNVDQNEELLAMGPADACFIATGSGFPHLYDFRSFHFVEVDMVASMARLCEKLKVQSLTSFSSVDPEEHPTPYTREELESGDDGTPIGWWGLLTTMVNVMGLKEVALTENSGSIPFVRIFQPCNIITEEIRYGWLDWTIFRIHPWIDPIIPTKYHSVDVVLLGMAMVRDAINLISVSFANSDADRNPKRLTYGDFAEISGKEFMEWKEQQMTMKEIEL</sequence>
<keyword evidence="1" id="KW-0732">Signal</keyword>
<proteinExistence type="predicted"/>
<dbReference type="SUPFAM" id="SSF51735">
    <property type="entry name" value="NAD(P)-binding Rossmann-fold domains"/>
    <property type="match status" value="1"/>
</dbReference>
<organism evidence="2 3">
    <name type="scientific">Pseudo-nitzschia multistriata</name>
    <dbReference type="NCBI Taxonomy" id="183589"/>
    <lineage>
        <taxon>Eukaryota</taxon>
        <taxon>Sar</taxon>
        <taxon>Stramenopiles</taxon>
        <taxon>Ochrophyta</taxon>
        <taxon>Bacillariophyta</taxon>
        <taxon>Bacillariophyceae</taxon>
        <taxon>Bacillariophycidae</taxon>
        <taxon>Bacillariales</taxon>
        <taxon>Bacillariaceae</taxon>
        <taxon>Pseudo-nitzschia</taxon>
    </lineage>
</organism>
<dbReference type="PANTHER" id="PTHR14097">
    <property type="entry name" value="OXIDOREDUCTASE HTATIP2"/>
    <property type="match status" value="1"/>
</dbReference>